<evidence type="ECO:0000256" key="2">
    <source>
        <dbReference type="ARBA" id="ARBA00022692"/>
    </source>
</evidence>
<evidence type="ECO:0000256" key="6">
    <source>
        <dbReference type="SAM" id="Phobius"/>
    </source>
</evidence>
<feature type="region of interest" description="Disordered" evidence="5">
    <location>
        <begin position="392"/>
        <end position="435"/>
    </location>
</feature>
<proteinExistence type="predicted"/>
<dbReference type="EMBL" id="JAPUFD010000003">
    <property type="protein sequence ID" value="MDI1486236.1"/>
    <property type="molecule type" value="Genomic_DNA"/>
</dbReference>
<protein>
    <submittedName>
        <fullName evidence="9">G protein-coupled receptor gpr1</fullName>
    </submittedName>
</protein>
<dbReference type="PANTHER" id="PTHR23112:SF37">
    <property type="entry name" value="G PROTEIN-COUPLED RECEPTOR GPR1"/>
    <property type="match status" value="1"/>
</dbReference>
<evidence type="ECO:0000256" key="5">
    <source>
        <dbReference type="SAM" id="MobiDB-lite"/>
    </source>
</evidence>
<dbReference type="Gene3D" id="1.20.1070.10">
    <property type="entry name" value="Rhodopsin 7-helix transmembrane proteins"/>
    <property type="match status" value="1"/>
</dbReference>
<name>A0AA43QJU7_9LECA</name>
<evidence type="ECO:0000256" key="3">
    <source>
        <dbReference type="ARBA" id="ARBA00022989"/>
    </source>
</evidence>
<dbReference type="Pfam" id="PF11710">
    <property type="entry name" value="Git3"/>
    <property type="match status" value="1"/>
</dbReference>
<dbReference type="PANTHER" id="PTHR23112">
    <property type="entry name" value="G PROTEIN-COUPLED RECEPTOR 157-RELATED"/>
    <property type="match status" value="1"/>
</dbReference>
<feature type="transmembrane region" description="Helical" evidence="6">
    <location>
        <begin position="160"/>
        <end position="179"/>
    </location>
</feature>
<dbReference type="GO" id="GO:0005886">
    <property type="term" value="C:plasma membrane"/>
    <property type="evidence" value="ECO:0007669"/>
    <property type="project" value="TreeGrafter"/>
</dbReference>
<dbReference type="GO" id="GO:0007189">
    <property type="term" value="P:adenylate cyclase-activating G protein-coupled receptor signaling pathway"/>
    <property type="evidence" value="ECO:0007669"/>
    <property type="project" value="TreeGrafter"/>
</dbReference>
<dbReference type="Pfam" id="PF11970">
    <property type="entry name" value="GPR_Gpa2_C"/>
    <property type="match status" value="1"/>
</dbReference>
<feature type="transmembrane region" description="Helical" evidence="6">
    <location>
        <begin position="208"/>
        <end position="228"/>
    </location>
</feature>
<dbReference type="Proteomes" id="UP001161017">
    <property type="component" value="Unassembled WGS sequence"/>
</dbReference>
<feature type="transmembrane region" description="Helical" evidence="6">
    <location>
        <begin position="51"/>
        <end position="72"/>
    </location>
</feature>
<dbReference type="GO" id="GO:0004930">
    <property type="term" value="F:G protein-coupled receptor activity"/>
    <property type="evidence" value="ECO:0007669"/>
    <property type="project" value="TreeGrafter"/>
</dbReference>
<keyword evidence="9" id="KW-0675">Receptor</keyword>
<dbReference type="InterPro" id="IPR022596">
    <property type="entry name" value="GPR1/2/3_C"/>
</dbReference>
<organism evidence="9 10">
    <name type="scientific">Ramalina farinacea</name>
    <dbReference type="NCBI Taxonomy" id="258253"/>
    <lineage>
        <taxon>Eukaryota</taxon>
        <taxon>Fungi</taxon>
        <taxon>Dikarya</taxon>
        <taxon>Ascomycota</taxon>
        <taxon>Pezizomycotina</taxon>
        <taxon>Lecanoromycetes</taxon>
        <taxon>OSLEUM clade</taxon>
        <taxon>Lecanoromycetidae</taxon>
        <taxon>Lecanorales</taxon>
        <taxon>Lecanorineae</taxon>
        <taxon>Ramalinaceae</taxon>
        <taxon>Ramalina</taxon>
    </lineage>
</organism>
<gene>
    <name evidence="9" type="primary">GPR1</name>
    <name evidence="9" type="ORF">OHK93_005462</name>
</gene>
<feature type="transmembrane region" description="Helical" evidence="6">
    <location>
        <begin position="296"/>
        <end position="314"/>
    </location>
</feature>
<keyword evidence="4 6" id="KW-0472">Membrane</keyword>
<sequence length="435" mass="48525">MCPTNVSSLPSPSGAPGEGPVMAANPDSHCLGCASSRVNTYTRDEIHTQQIVSVTTNSVSLLIGLATLYVLFKIRRNFRHKTFWFWVYSISKLVQGHSGFKEGYGPIPPSLAFCSADGWFIEFGTEGADISIFLIALHTTLTIFHVGTSKNENGLWPYRYYAYIVWIAFPSLMASLVYIQGHDGYLPQGTYCALPQRPFWYRIGLSWAPRYIILAFVMTVYAAVYVYVRYKFADLMSKMTDPSRLSDAEQSADMLRGGLDGQGPSVPLNPPKQDPQQKRNAALASRHAHIKRQLRFMFIYPVVYLLMSIAPFVNHCYGFTGTQSPWSLTSAAIASVSLQCAVDSIVFITREKPWRYMAKEGFTILDFSKLKCWDDGVNEITNPPAIVRAETRTNPSQHAKNWFDGESQTGGGHAHGDRSERQPTATIFPKANGDP</sequence>
<accession>A0AA43QJU7</accession>
<evidence type="ECO:0000256" key="4">
    <source>
        <dbReference type="ARBA" id="ARBA00023136"/>
    </source>
</evidence>
<feature type="compositionally biased region" description="Polar residues" evidence="5">
    <location>
        <begin position="1"/>
        <end position="11"/>
    </location>
</feature>
<evidence type="ECO:0000313" key="9">
    <source>
        <dbReference type="EMBL" id="MDI1486236.1"/>
    </source>
</evidence>
<feature type="domain" description="G protein-coupled receptor GPR1/2/3 C-terminal" evidence="8">
    <location>
        <begin position="286"/>
        <end position="356"/>
    </location>
</feature>
<comment type="subcellular location">
    <subcellularLocation>
        <location evidence="1">Membrane</location>
        <topology evidence="1">Multi-pass membrane protein</topology>
    </subcellularLocation>
</comment>
<keyword evidence="3 6" id="KW-1133">Transmembrane helix</keyword>
<dbReference type="SUPFAM" id="SSF81321">
    <property type="entry name" value="Family A G protein-coupled receptor-like"/>
    <property type="match status" value="1"/>
</dbReference>
<dbReference type="InterPro" id="IPR023041">
    <property type="entry name" value="Glucose_rcpt_Git3-like_N"/>
</dbReference>
<evidence type="ECO:0000259" key="8">
    <source>
        <dbReference type="Pfam" id="PF11970"/>
    </source>
</evidence>
<evidence type="ECO:0000256" key="1">
    <source>
        <dbReference type="ARBA" id="ARBA00004141"/>
    </source>
</evidence>
<evidence type="ECO:0000313" key="10">
    <source>
        <dbReference type="Proteomes" id="UP001161017"/>
    </source>
</evidence>
<reference evidence="9" key="1">
    <citation type="journal article" date="2023" name="Genome Biol. Evol.">
        <title>First Whole Genome Sequence and Flow Cytometry Genome Size Data for the Lichen-Forming Fungus Ramalina farinacea (Ascomycota).</title>
        <authorList>
            <person name="Llewellyn T."/>
            <person name="Mian S."/>
            <person name="Hill R."/>
            <person name="Leitch I.J."/>
            <person name="Gaya E."/>
        </authorList>
    </citation>
    <scope>NUCLEOTIDE SEQUENCE</scope>
    <source>
        <strain evidence="9">LIQ254RAFAR</strain>
    </source>
</reference>
<keyword evidence="2 6" id="KW-0812">Transmembrane</keyword>
<feature type="domain" description="Glucose receptor Git3-like N-terminal" evidence="7">
    <location>
        <begin position="48"/>
        <end position="234"/>
    </location>
</feature>
<dbReference type="AlphaFoldDB" id="A0AA43QJU7"/>
<feature type="region of interest" description="Disordered" evidence="5">
    <location>
        <begin position="1"/>
        <end position="20"/>
    </location>
</feature>
<feature type="transmembrane region" description="Helical" evidence="6">
    <location>
        <begin position="326"/>
        <end position="349"/>
    </location>
</feature>
<evidence type="ECO:0000259" key="7">
    <source>
        <dbReference type="Pfam" id="PF11710"/>
    </source>
</evidence>
<comment type="caution">
    <text evidence="9">The sequence shown here is derived from an EMBL/GenBank/DDBJ whole genome shotgun (WGS) entry which is preliminary data.</text>
</comment>
<keyword evidence="10" id="KW-1185">Reference proteome</keyword>